<dbReference type="SUPFAM" id="SSF48371">
    <property type="entry name" value="ARM repeat"/>
    <property type="match status" value="1"/>
</dbReference>
<dbReference type="Pfam" id="PF10193">
    <property type="entry name" value="Telomere_reg-2"/>
    <property type="match status" value="1"/>
</dbReference>
<reference evidence="7" key="1">
    <citation type="submission" date="2018-02" db="EMBL/GenBank/DDBJ databases">
        <title>Rhizophora mucronata_Transcriptome.</title>
        <authorList>
            <person name="Meera S.P."/>
            <person name="Sreeshan A."/>
            <person name="Augustine A."/>
        </authorList>
    </citation>
    <scope>NUCLEOTIDE SEQUENCE</scope>
    <source>
        <tissue evidence="7">Leaf</tissue>
    </source>
</reference>
<dbReference type="PANTHER" id="PTHR15830">
    <property type="entry name" value="TELOMERE LENGTH REGULATION PROTEIN TEL2 FAMILY MEMBER"/>
    <property type="match status" value="1"/>
</dbReference>
<organism evidence="7">
    <name type="scientific">Rhizophora mucronata</name>
    <name type="common">Asiatic mangrove</name>
    <dbReference type="NCBI Taxonomy" id="61149"/>
    <lineage>
        <taxon>Eukaryota</taxon>
        <taxon>Viridiplantae</taxon>
        <taxon>Streptophyta</taxon>
        <taxon>Embryophyta</taxon>
        <taxon>Tracheophyta</taxon>
        <taxon>Spermatophyta</taxon>
        <taxon>Magnoliopsida</taxon>
        <taxon>eudicotyledons</taxon>
        <taxon>Gunneridae</taxon>
        <taxon>Pentapetalae</taxon>
        <taxon>rosids</taxon>
        <taxon>fabids</taxon>
        <taxon>Malpighiales</taxon>
        <taxon>Rhizophoraceae</taxon>
        <taxon>Rhizophora</taxon>
    </lineage>
</organism>
<dbReference type="GO" id="GO:0005829">
    <property type="term" value="C:cytosol"/>
    <property type="evidence" value="ECO:0007669"/>
    <property type="project" value="TreeGrafter"/>
</dbReference>
<feature type="domain" description="Telomere length regulation protein conserved" evidence="5">
    <location>
        <begin position="376"/>
        <end position="487"/>
    </location>
</feature>
<protein>
    <submittedName>
        <fullName evidence="7">Telomere length regulation protein TEL2 homolog</fullName>
    </submittedName>
</protein>
<dbReference type="GO" id="GO:0051879">
    <property type="term" value="F:Hsp90 protein binding"/>
    <property type="evidence" value="ECO:0007669"/>
    <property type="project" value="TreeGrafter"/>
</dbReference>
<evidence type="ECO:0000256" key="4">
    <source>
        <dbReference type="SAM" id="MobiDB-lite"/>
    </source>
</evidence>
<comment type="similarity">
    <text evidence="2">Belongs to the TEL2 family.</text>
</comment>
<dbReference type="Pfam" id="PF25320">
    <property type="entry name" value="TELO2_ARM"/>
    <property type="match status" value="1"/>
</dbReference>
<feature type="region of interest" description="Disordered" evidence="4">
    <location>
        <begin position="331"/>
        <end position="366"/>
    </location>
</feature>
<accession>A0A2P2KS86</accession>
<dbReference type="GO" id="GO:0051083">
    <property type="term" value="P:'de novo' cotranslational protein folding"/>
    <property type="evidence" value="ECO:0007669"/>
    <property type="project" value="TreeGrafter"/>
</dbReference>
<dbReference type="InterPro" id="IPR051970">
    <property type="entry name" value="TEL2_Regulation"/>
</dbReference>
<keyword evidence="3" id="KW-0963">Cytoplasm</keyword>
<dbReference type="InterPro" id="IPR019337">
    <property type="entry name" value="Telomere_length_regulation_dom"/>
</dbReference>
<evidence type="ECO:0000256" key="3">
    <source>
        <dbReference type="ARBA" id="ARBA00022490"/>
    </source>
</evidence>
<sequence length="767" mass="86024">MAGTMVFVGELFSRICRRGSTDVLLGEVTPQILGHVQTFLSSNSASTMVDAFDSDSGSLFWLKIMEAIKDPYAVERIAEELLHQLETKNATDIEAYWTLWILFNHVIRNQPSVRSMFVEKFLLWKVFPICCLRWIIQFAILECPPVDNSLTRAHEICGLMDTVQRLVVAWSTREFVQSAPMEQQAYVTAAIGLCIEKISREELDMSKGVMHSILQGVSSRLESPTHLVRKMASNVALVFSKVIDPKNPLYLDDSCTGDTIDWDVGLIKHQKRTSSLSKCKHAETTMLATSELENSVNLRKNNGMHKQARGVKKTSFHSKLFDPDEIVDPATLNYESASDNKEDDDESENSDSSSDSSLQPYDLTDDDTDLQRKFTQLTDVIGALRKSDDAEGVDGALAVVEKLVRASPDELTHVAGDLVRTLVQVRCSDLAIEGEEESTEEKRQRALIALLVTRPFESLDILTKLLYSPNVDVSQRIMILDVMTEAAQELADAKTMKQKHISRSLVSTISESQPWFLPRSSGPLGASPWKEISETGTPLNYSHRYERELPLKPGRIRKGKTRCWSLRSANIQENQFEWVHNKFPVYAAAFMLPAMQGFDKKRHGVDLLDRDFIVLGKLIYMLGVCIKCVSMHPEASALAPSLLDMLRTRKVCHHKEAYVRRAVLFAASCVLMSLHPSFVASTLTEGNIEFSKGLEWIRTWALDIAESDVDRECYSMALTCLQLHAEMALQASRALETAKSTFKAKGVSPPSNLSNVTIKLPFSNVEY</sequence>
<dbReference type="Gene3D" id="1.25.40.720">
    <property type="entry name" value="Telomere length regulation protein 2, C-terminal domain"/>
    <property type="match status" value="1"/>
</dbReference>
<dbReference type="PANTHER" id="PTHR15830:SF10">
    <property type="entry name" value="TELOMERE LENGTH REGULATION PROTEIN TEL2 HOMOLOG"/>
    <property type="match status" value="1"/>
</dbReference>
<dbReference type="InterPro" id="IPR016024">
    <property type="entry name" value="ARM-type_fold"/>
</dbReference>
<evidence type="ECO:0000259" key="5">
    <source>
        <dbReference type="Pfam" id="PF10193"/>
    </source>
</evidence>
<dbReference type="AlphaFoldDB" id="A0A2P2KS86"/>
<dbReference type="InterPro" id="IPR057348">
    <property type="entry name" value="TELO2_ARM"/>
</dbReference>
<dbReference type="InterPro" id="IPR038528">
    <property type="entry name" value="TEL2_C_sf"/>
</dbReference>
<evidence type="ECO:0000259" key="6">
    <source>
        <dbReference type="Pfam" id="PF25320"/>
    </source>
</evidence>
<name>A0A2P2KS86_RHIMU</name>
<feature type="domain" description="TELO2 ARM repeat" evidence="6">
    <location>
        <begin position="21"/>
        <end position="262"/>
    </location>
</feature>
<comment type="subcellular location">
    <subcellularLocation>
        <location evidence="1">Cytoplasm</location>
    </subcellularLocation>
</comment>
<evidence type="ECO:0000256" key="2">
    <source>
        <dbReference type="ARBA" id="ARBA00006133"/>
    </source>
</evidence>
<dbReference type="EMBL" id="GGEC01028112">
    <property type="protein sequence ID" value="MBX08596.1"/>
    <property type="molecule type" value="Transcribed_RNA"/>
</dbReference>
<evidence type="ECO:0000256" key="1">
    <source>
        <dbReference type="ARBA" id="ARBA00004496"/>
    </source>
</evidence>
<evidence type="ECO:0000313" key="7">
    <source>
        <dbReference type="EMBL" id="MBX08596.1"/>
    </source>
</evidence>
<proteinExistence type="inferred from homology"/>
<dbReference type="GO" id="GO:0042162">
    <property type="term" value="F:telomeric DNA binding"/>
    <property type="evidence" value="ECO:0007669"/>
    <property type="project" value="TreeGrafter"/>
</dbReference>